<evidence type="ECO:0000256" key="1">
    <source>
        <dbReference type="SAM" id="Phobius"/>
    </source>
</evidence>
<keyword evidence="1" id="KW-0472">Membrane</keyword>
<dbReference type="SUPFAM" id="SSF103473">
    <property type="entry name" value="MFS general substrate transporter"/>
    <property type="match status" value="1"/>
</dbReference>
<accession>A0A8J3IRY9</accession>
<proteinExistence type="predicted"/>
<feature type="transmembrane region" description="Helical" evidence="1">
    <location>
        <begin position="82"/>
        <end position="108"/>
    </location>
</feature>
<keyword evidence="1" id="KW-0812">Transmembrane</keyword>
<protein>
    <recommendedName>
        <fullName evidence="4">MFS transporter</fullName>
    </recommendedName>
</protein>
<gene>
    <name evidence="2" type="ORF">KSF_097340</name>
</gene>
<name>A0A8J3IRY9_9CHLR</name>
<dbReference type="Gene3D" id="1.20.1250.20">
    <property type="entry name" value="MFS general substrate transporter like domains"/>
    <property type="match status" value="1"/>
</dbReference>
<dbReference type="Proteomes" id="UP000597444">
    <property type="component" value="Unassembled WGS sequence"/>
</dbReference>
<evidence type="ECO:0000313" key="3">
    <source>
        <dbReference type="Proteomes" id="UP000597444"/>
    </source>
</evidence>
<organism evidence="2 3">
    <name type="scientific">Reticulibacter mediterranei</name>
    <dbReference type="NCBI Taxonomy" id="2778369"/>
    <lineage>
        <taxon>Bacteria</taxon>
        <taxon>Bacillati</taxon>
        <taxon>Chloroflexota</taxon>
        <taxon>Ktedonobacteria</taxon>
        <taxon>Ktedonobacterales</taxon>
        <taxon>Reticulibacteraceae</taxon>
        <taxon>Reticulibacter</taxon>
    </lineage>
</organism>
<feature type="transmembrane region" description="Helical" evidence="1">
    <location>
        <begin position="60"/>
        <end position="76"/>
    </location>
</feature>
<comment type="caution">
    <text evidence="2">The sequence shown here is derived from an EMBL/GenBank/DDBJ whole genome shotgun (WGS) entry which is preliminary data.</text>
</comment>
<sequence length="179" mass="18404">MLINGASMTAWLFPRQLVNLGFPSDPVLWYTAVGICSSVAGVVALHLVQKRIDGAGVARRTYALTCFIGMLGLIVLAEAPSALIGCAGVILVSGIAFNVTRTVSVIWVNRRTTSEVRATVHSLLDLAESIGEICGGVVLAIIAEAAGMSITLLTSAALMAFTATIVALSSADQASPGSS</sequence>
<keyword evidence="3" id="KW-1185">Reference proteome</keyword>
<reference evidence="2" key="1">
    <citation type="submission" date="2020-10" db="EMBL/GenBank/DDBJ databases">
        <title>Taxonomic study of unclassified bacteria belonging to the class Ktedonobacteria.</title>
        <authorList>
            <person name="Yabe S."/>
            <person name="Wang C.M."/>
            <person name="Zheng Y."/>
            <person name="Sakai Y."/>
            <person name="Cavaletti L."/>
            <person name="Monciardini P."/>
            <person name="Donadio S."/>
        </authorList>
    </citation>
    <scope>NUCLEOTIDE SEQUENCE</scope>
    <source>
        <strain evidence="2">ID150040</strain>
    </source>
</reference>
<feature type="transmembrane region" description="Helical" evidence="1">
    <location>
        <begin position="27"/>
        <end position="48"/>
    </location>
</feature>
<dbReference type="AlphaFoldDB" id="A0A8J3IRY9"/>
<evidence type="ECO:0000313" key="2">
    <source>
        <dbReference type="EMBL" id="GHO99686.1"/>
    </source>
</evidence>
<feature type="transmembrane region" description="Helical" evidence="1">
    <location>
        <begin position="148"/>
        <end position="168"/>
    </location>
</feature>
<evidence type="ECO:0008006" key="4">
    <source>
        <dbReference type="Google" id="ProtNLM"/>
    </source>
</evidence>
<dbReference type="InterPro" id="IPR036259">
    <property type="entry name" value="MFS_trans_sf"/>
</dbReference>
<dbReference type="EMBL" id="BNJK01000002">
    <property type="protein sequence ID" value="GHO99686.1"/>
    <property type="molecule type" value="Genomic_DNA"/>
</dbReference>
<keyword evidence="1" id="KW-1133">Transmembrane helix</keyword>